<protein>
    <recommendedName>
        <fullName evidence="6">Mitochondrial K+-H+ exchange-related-domain-containing protein</fullName>
    </recommendedName>
</protein>
<dbReference type="GO" id="GO:0005743">
    <property type="term" value="C:mitochondrial inner membrane"/>
    <property type="evidence" value="ECO:0007669"/>
    <property type="project" value="TreeGrafter"/>
</dbReference>
<keyword evidence="3" id="KW-0472">Membrane</keyword>
<evidence type="ECO:0000256" key="1">
    <source>
        <dbReference type="SAM" id="Coils"/>
    </source>
</evidence>
<gene>
    <name evidence="4" type="ORF">QTJ16_001416</name>
</gene>
<feature type="region of interest" description="Disordered" evidence="2">
    <location>
        <begin position="200"/>
        <end position="221"/>
    </location>
</feature>
<evidence type="ECO:0000256" key="2">
    <source>
        <dbReference type="SAM" id="MobiDB-lite"/>
    </source>
</evidence>
<evidence type="ECO:0000256" key="3">
    <source>
        <dbReference type="SAM" id="Phobius"/>
    </source>
</evidence>
<dbReference type="EMBL" id="JAUBYV010000001">
    <property type="protein sequence ID" value="KAK2630596.1"/>
    <property type="molecule type" value="Genomic_DNA"/>
</dbReference>
<keyword evidence="3" id="KW-0812">Transmembrane</keyword>
<feature type="coiled-coil region" evidence="1">
    <location>
        <begin position="247"/>
        <end position="277"/>
    </location>
</feature>
<comment type="caution">
    <text evidence="4">The sequence shown here is derived from an EMBL/GenBank/DDBJ whole genome shotgun (WGS) entry which is preliminary data.</text>
</comment>
<dbReference type="Proteomes" id="UP001285354">
    <property type="component" value="Unassembled WGS sequence"/>
</dbReference>
<dbReference type="Pfam" id="PF10173">
    <property type="entry name" value="Mit_KHE1"/>
    <property type="match status" value="1"/>
</dbReference>
<dbReference type="GO" id="GO:0006813">
    <property type="term" value="P:potassium ion transport"/>
    <property type="evidence" value="ECO:0007669"/>
    <property type="project" value="TreeGrafter"/>
</dbReference>
<proteinExistence type="predicted"/>
<reference evidence="4" key="1">
    <citation type="submission" date="2023-06" db="EMBL/GenBank/DDBJ databases">
        <title>Draft genome of Marssonina rosae.</title>
        <authorList>
            <person name="Cheng Q."/>
        </authorList>
    </citation>
    <scope>NUCLEOTIDE SEQUENCE</scope>
    <source>
        <strain evidence="4">R4</strain>
    </source>
</reference>
<dbReference type="PANTHER" id="PTHR28062">
    <property type="entry name" value="K+-H+ EXCHANGE-LIKE PROTEIN"/>
    <property type="match status" value="1"/>
</dbReference>
<dbReference type="GO" id="GO:1902600">
    <property type="term" value="P:proton transmembrane transport"/>
    <property type="evidence" value="ECO:0007669"/>
    <property type="project" value="TreeGrafter"/>
</dbReference>
<feature type="transmembrane region" description="Helical" evidence="3">
    <location>
        <begin position="129"/>
        <end position="157"/>
    </location>
</feature>
<dbReference type="InterPro" id="IPR018786">
    <property type="entry name" value="Mit_KHE1"/>
</dbReference>
<accession>A0AAD9T7E2</accession>
<organism evidence="4 5">
    <name type="scientific">Diplocarpon rosae</name>
    <dbReference type="NCBI Taxonomy" id="946125"/>
    <lineage>
        <taxon>Eukaryota</taxon>
        <taxon>Fungi</taxon>
        <taxon>Dikarya</taxon>
        <taxon>Ascomycota</taxon>
        <taxon>Pezizomycotina</taxon>
        <taxon>Leotiomycetes</taxon>
        <taxon>Helotiales</taxon>
        <taxon>Drepanopezizaceae</taxon>
        <taxon>Diplocarpon</taxon>
    </lineage>
</organism>
<name>A0AAD9T7E2_9HELO</name>
<keyword evidence="5" id="KW-1185">Reference proteome</keyword>
<keyword evidence="1" id="KW-0175">Coiled coil</keyword>
<keyword evidence="3" id="KW-1133">Transmembrane helix</keyword>
<sequence>MRLFLLPISTRRTLIYCQRLNVTGVEQQGWLDKGTVKAAALWARWEQKDSGWQKKVVDYGNEALKRIPYEEWALKSIPPLSARRKAEGLAGKGTVEVSFPATMIPPETVTEVLGKLGAERQTLHKTRMVYSFIGMPISAPFALIPVVPNIPFFYLVYRAWSHWRALSGSKHIEFLLDKNLIRVTPSKILDDLYAEGNLPHDAAREKSSEKSSTTTNDVDVDEKMVLHKSNTQNIAEALGIPELDIELDRAVWQVERALREKQELVEEERNLKAATSKRKKKN</sequence>
<dbReference type="AlphaFoldDB" id="A0AAD9T7E2"/>
<evidence type="ECO:0008006" key="6">
    <source>
        <dbReference type="Google" id="ProtNLM"/>
    </source>
</evidence>
<evidence type="ECO:0000313" key="5">
    <source>
        <dbReference type="Proteomes" id="UP001285354"/>
    </source>
</evidence>
<evidence type="ECO:0000313" key="4">
    <source>
        <dbReference type="EMBL" id="KAK2630596.1"/>
    </source>
</evidence>
<dbReference type="PANTHER" id="PTHR28062:SF1">
    <property type="entry name" value="TRANSMEMBRANE PROTEIN"/>
    <property type="match status" value="1"/>
</dbReference>